<name>E9CTH4_COCPS</name>
<dbReference type="EMBL" id="GL636486">
    <property type="protein sequence ID" value="EFW22966.1"/>
    <property type="molecule type" value="Genomic_DNA"/>
</dbReference>
<reference evidence="3" key="2">
    <citation type="submission" date="2010-03" db="EMBL/GenBank/DDBJ databases">
        <title>The genome sequence of Coccidioides posadasii strain Silveira.</title>
        <authorList>
            <consortium name="The Broad Institute Genome Sequencing Center for Infectious Disease"/>
            <person name="Neafsey D."/>
            <person name="Orbach M."/>
            <person name="Henn M.R."/>
            <person name="Cole G.T."/>
            <person name="Galgiani J."/>
            <person name="Gardner M.J."/>
            <person name="Kirkland T.N."/>
            <person name="Taylor J.W."/>
            <person name="Young S.K."/>
            <person name="Zeng Q."/>
            <person name="Koehrsen M."/>
            <person name="Alvarado L."/>
            <person name="Berlin A."/>
            <person name="Borenstein D."/>
            <person name="Chapman S.B."/>
            <person name="Chen Z."/>
            <person name="Engels R."/>
            <person name="Freedman E."/>
            <person name="Gellesch M."/>
            <person name="Goldberg J."/>
            <person name="Griggs A."/>
            <person name="Gujja S."/>
            <person name="Heilman E."/>
            <person name="Heiman D."/>
            <person name="Howarth C."/>
            <person name="Jen D."/>
            <person name="Larson L."/>
            <person name="Mehta T."/>
            <person name="Neiman D."/>
            <person name="Park D."/>
            <person name="Pearson M."/>
            <person name="Richards J."/>
            <person name="Roberts A."/>
            <person name="Saif S."/>
            <person name="Shea T."/>
            <person name="Shenoy N."/>
            <person name="Sisk P."/>
            <person name="Stolte C."/>
            <person name="Sykes S."/>
            <person name="Walk T."/>
            <person name="White J."/>
            <person name="Yandava C."/>
            <person name="Haas B."/>
            <person name="Nusbaum C."/>
            <person name="Birren B."/>
        </authorList>
    </citation>
    <scope>NUCLEOTIDE SEQUENCE [LARGE SCALE GENOMIC DNA]</scope>
    <source>
        <strain evidence="3">RMSCC 757 / Silveira</strain>
    </source>
</reference>
<accession>E9CTH4</accession>
<proteinExistence type="predicted"/>
<dbReference type="Proteomes" id="UP000002497">
    <property type="component" value="Unassembled WGS sequence"/>
</dbReference>
<keyword evidence="1" id="KW-0812">Transmembrane</keyword>
<keyword evidence="1" id="KW-1133">Transmembrane helix</keyword>
<dbReference type="AlphaFoldDB" id="E9CTH4"/>
<dbReference type="HOGENOM" id="CLU_1740357_0_0_1"/>
<gene>
    <name evidence="2" type="ORF">CPSG_00865</name>
</gene>
<feature type="transmembrane region" description="Helical" evidence="1">
    <location>
        <begin position="6"/>
        <end position="24"/>
    </location>
</feature>
<keyword evidence="3" id="KW-1185">Reference proteome</keyword>
<keyword evidence="1" id="KW-0472">Membrane</keyword>
<dbReference type="VEuPathDB" id="FungiDB:CPSG_00865"/>
<protein>
    <submittedName>
        <fullName evidence="2">Predicted protein</fullName>
    </submittedName>
</protein>
<sequence length="150" mass="16620">MNLAAFYRFDFCLVLLTFIFFIFIHPPTPQKEVKGSQYGVMTHTLMISLFLELAMAVVSHSLTISGSRSSDGAYTNHPTIKHLFTHGSTHPIQYISVRTARLFIPMLSPPVLALALCCATMSDYCIVRLLWGASLPCRLPILLVGCARSA</sequence>
<feature type="transmembrane region" description="Helical" evidence="1">
    <location>
        <begin position="45"/>
        <end position="64"/>
    </location>
</feature>
<reference evidence="3" key="1">
    <citation type="journal article" date="2010" name="Genome Res.">
        <title>Population genomic sequencing of Coccidioides fungi reveals recent hybridization and transposon control.</title>
        <authorList>
            <person name="Neafsey D.E."/>
            <person name="Barker B.M."/>
            <person name="Sharpton T.J."/>
            <person name="Stajich J.E."/>
            <person name="Park D.J."/>
            <person name="Whiston E."/>
            <person name="Hung C.-Y."/>
            <person name="McMahan C."/>
            <person name="White J."/>
            <person name="Sykes S."/>
            <person name="Heiman D."/>
            <person name="Young S."/>
            <person name="Zeng Q."/>
            <person name="Abouelleil A."/>
            <person name="Aftuck L."/>
            <person name="Bessette D."/>
            <person name="Brown A."/>
            <person name="FitzGerald M."/>
            <person name="Lui A."/>
            <person name="Macdonald J.P."/>
            <person name="Priest M."/>
            <person name="Orbach M.J."/>
            <person name="Galgiani J.N."/>
            <person name="Kirkland T.N."/>
            <person name="Cole G.T."/>
            <person name="Birren B.W."/>
            <person name="Henn M.R."/>
            <person name="Taylor J.W."/>
            <person name="Rounsley S.D."/>
        </authorList>
    </citation>
    <scope>NUCLEOTIDE SEQUENCE [LARGE SCALE GENOMIC DNA]</scope>
    <source>
        <strain evidence="3">RMSCC 757 / Silveira</strain>
    </source>
</reference>
<evidence type="ECO:0000256" key="1">
    <source>
        <dbReference type="SAM" id="Phobius"/>
    </source>
</evidence>
<evidence type="ECO:0000313" key="3">
    <source>
        <dbReference type="Proteomes" id="UP000002497"/>
    </source>
</evidence>
<evidence type="ECO:0000313" key="2">
    <source>
        <dbReference type="EMBL" id="EFW22966.1"/>
    </source>
</evidence>
<organism evidence="3">
    <name type="scientific">Coccidioides posadasii (strain RMSCC 757 / Silveira)</name>
    <name type="common">Valley fever fungus</name>
    <dbReference type="NCBI Taxonomy" id="443226"/>
    <lineage>
        <taxon>Eukaryota</taxon>
        <taxon>Fungi</taxon>
        <taxon>Dikarya</taxon>
        <taxon>Ascomycota</taxon>
        <taxon>Pezizomycotina</taxon>
        <taxon>Eurotiomycetes</taxon>
        <taxon>Eurotiomycetidae</taxon>
        <taxon>Onygenales</taxon>
        <taxon>Onygenaceae</taxon>
        <taxon>Coccidioides</taxon>
    </lineage>
</organism>